<feature type="transmembrane region" description="Helical" evidence="1">
    <location>
        <begin position="73"/>
        <end position="95"/>
    </location>
</feature>
<dbReference type="EMBL" id="BAABHY010000001">
    <property type="protein sequence ID" value="GAA5105880.1"/>
    <property type="molecule type" value="Genomic_DNA"/>
</dbReference>
<dbReference type="RefSeq" id="WP_345488481.1">
    <property type="nucleotide sequence ID" value="NZ_BAABHY010000001.1"/>
</dbReference>
<keyword evidence="1" id="KW-0812">Transmembrane</keyword>
<comment type="caution">
    <text evidence="2">The sequence shown here is derived from an EMBL/GenBank/DDBJ whole genome shotgun (WGS) entry which is preliminary data.</text>
</comment>
<reference evidence="3" key="1">
    <citation type="journal article" date="2019" name="Int. J. Syst. Evol. Microbiol.">
        <title>The Global Catalogue of Microorganisms (GCM) 10K type strain sequencing project: providing services to taxonomists for standard genome sequencing and annotation.</title>
        <authorList>
            <consortium name="The Broad Institute Genomics Platform"/>
            <consortium name="The Broad Institute Genome Sequencing Center for Infectious Disease"/>
            <person name="Wu L."/>
            <person name="Ma J."/>
        </authorList>
    </citation>
    <scope>NUCLEOTIDE SEQUENCE [LARGE SCALE GENOMIC DNA]</scope>
    <source>
        <strain evidence="3">JCM 18050</strain>
    </source>
</reference>
<keyword evidence="1" id="KW-0472">Membrane</keyword>
<sequence>MLNRALNFLIVLFVILVVGIETHTYWLNQLRPWQPASPIGRIIFYYSFFTVLSNIMLALSCLILTFKPNCSNLLFNVIRLNGLVGVLITMIVYNLMLRGIHRPPTVLLQFANESLHVVIPLLGLISWLIYGPFYRMQFKVIVYAFLTLLTYGVYIFMRGYYTNLYPYPFINVNRVGYENAFIAVIAIAVLFVCLVLLLKAVEFIRLKLKYQIIHH</sequence>
<evidence type="ECO:0000313" key="2">
    <source>
        <dbReference type="EMBL" id="GAA5105880.1"/>
    </source>
</evidence>
<organism evidence="2 3">
    <name type="scientific">Orbus sasakiae</name>
    <dbReference type="NCBI Taxonomy" id="1078475"/>
    <lineage>
        <taxon>Bacteria</taxon>
        <taxon>Pseudomonadati</taxon>
        <taxon>Pseudomonadota</taxon>
        <taxon>Gammaproteobacteria</taxon>
        <taxon>Orbales</taxon>
        <taxon>Orbaceae</taxon>
        <taxon>Orbus</taxon>
    </lineage>
</organism>
<protein>
    <submittedName>
        <fullName evidence="2">Pr6Pr family membrane protein</fullName>
    </submittedName>
</protein>
<proteinExistence type="predicted"/>
<dbReference type="InterPro" id="IPR049713">
    <property type="entry name" value="Pr6Pr-like"/>
</dbReference>
<feature type="transmembrane region" description="Helical" evidence="1">
    <location>
        <begin position="115"/>
        <end position="133"/>
    </location>
</feature>
<keyword evidence="1" id="KW-1133">Transmembrane helix</keyword>
<feature type="transmembrane region" description="Helical" evidence="1">
    <location>
        <begin position="43"/>
        <end position="66"/>
    </location>
</feature>
<keyword evidence="3" id="KW-1185">Reference proteome</keyword>
<dbReference type="NCBIfam" id="NF038065">
    <property type="entry name" value="Pr6Pr"/>
    <property type="match status" value="1"/>
</dbReference>
<dbReference type="Proteomes" id="UP001500171">
    <property type="component" value="Unassembled WGS sequence"/>
</dbReference>
<name>A0ABP9N3G4_9GAMM</name>
<evidence type="ECO:0000313" key="3">
    <source>
        <dbReference type="Proteomes" id="UP001500171"/>
    </source>
</evidence>
<evidence type="ECO:0000256" key="1">
    <source>
        <dbReference type="SAM" id="Phobius"/>
    </source>
</evidence>
<accession>A0ABP9N3G4</accession>
<gene>
    <name evidence="2" type="ORF">GCM10023211_05070</name>
</gene>
<feature type="transmembrane region" description="Helical" evidence="1">
    <location>
        <begin position="140"/>
        <end position="161"/>
    </location>
</feature>
<feature type="transmembrane region" description="Helical" evidence="1">
    <location>
        <begin position="181"/>
        <end position="201"/>
    </location>
</feature>